<evidence type="ECO:0000256" key="1">
    <source>
        <dbReference type="ARBA" id="ARBA00004123"/>
    </source>
</evidence>
<feature type="compositionally biased region" description="Low complexity" evidence="3">
    <location>
        <begin position="772"/>
        <end position="795"/>
    </location>
</feature>
<dbReference type="CDD" id="cd12148">
    <property type="entry name" value="fungal_TF_MHR"/>
    <property type="match status" value="1"/>
</dbReference>
<evidence type="ECO:0008006" key="6">
    <source>
        <dbReference type="Google" id="ProtNLM"/>
    </source>
</evidence>
<proteinExistence type="predicted"/>
<evidence type="ECO:0000313" key="4">
    <source>
        <dbReference type="EMBL" id="OJZ91148.1"/>
    </source>
</evidence>
<feature type="region of interest" description="Disordered" evidence="3">
    <location>
        <begin position="838"/>
        <end position="887"/>
    </location>
</feature>
<gene>
    <name evidence="4" type="ORF">ASPFODRAFT_57359</name>
</gene>
<feature type="region of interest" description="Disordered" evidence="3">
    <location>
        <begin position="947"/>
        <end position="968"/>
    </location>
</feature>
<sequence>MAPDRFQPSPHSHLYKATLSVFPHPFSHALNGTRTPMTPSRKPRHRLIAGWYLPNHLSSFLDCYANPSLQSKMSDLTFSTSEVKFVDETVIIKQWYEAEEPEHNGPTEQSRGVNDAPITPVGVVEYHGLEQYTSPLTDDTPPIQTLCHDGRSSKLELLMGNALQHSDRVTGRELQTSDLVQEQRLSFNEREANLMRNYVENMALWADITDPHRHFEIEVPVRAMQDPVLRYAIFAFSSRHVERQKKGNEAEALQYHNHCLQLLIPTLSGTGGDLTDVVLATVAILRQHEEMEYDDNQFHLTGATRIMNTASSFGSSGGLGEAAAWLCLREDIHVSLISQKPLRTNLESFHHSDIFLRNDDFAWAARMVFLLAKVLKCAFNQMSSPEYTALQSIAQEVEDWNARKPPSFQPLRELPRGKDVSRRFPEMWMLLPVHAIRYHLFMVLGLAKSNPKAENTLFTARHSLVAWGWVIRQKTDQQAAEILLREMWTRTGWDVYHSAKLSNMRCATYLGIGRLQHCPFDAETLAVRLCAGLSLSLSALIRLGICTGGLAPSDQIMAVDITGAHACWAVDVTLGMILLHQHMRQSSNPAPTLRLDLNPIGHLTIGPHCSGVDMTQMATDLEIANLNGTSCTPDTLHMGSPITRRHSHACCRDYRATEIAGSDRVQAEMQPWKPELRASHPPPFSSFRSAFNSTSSFQFRLIDWGEINSQKCERCQGRHPLIESMPDNNSTSSWPVIGRHPFSSFRFLFTSAGKMDKPCTTPTSLSEPLLPNTNNTTTITTHEPYYSPSQPQQQQPDLFASEISKPLLHSPPLSEPETPTENKTASFIWEDINPPAEYYLADKSTPPSPPPTYTYSQQDQQQQQQQSPPQDKESDPTMIDTTTRSIPVSSLPGYNDVSGAVIVDYDGFPHFLSPQEEEERKMKLQRAVQEKMLGLPRQTSFEWERPLPAGSAAGWLPRYSPAKRGAQR</sequence>
<evidence type="ECO:0000256" key="2">
    <source>
        <dbReference type="ARBA" id="ARBA00023242"/>
    </source>
</evidence>
<feature type="region of interest" description="Disordered" evidence="3">
    <location>
        <begin position="757"/>
        <end position="795"/>
    </location>
</feature>
<dbReference type="PANTHER" id="PTHR37534:SF25">
    <property type="entry name" value="ZN(II)2CYS6 TRANSCRIPTION FACTOR (EUROFUNG)"/>
    <property type="match status" value="1"/>
</dbReference>
<dbReference type="VEuPathDB" id="FungiDB:ASPFODRAFT_57359"/>
<name>A0A1M3TWB7_ASPLC</name>
<accession>A0A1M3TWB7</accession>
<reference evidence="5" key="1">
    <citation type="journal article" date="2017" name="Genome Biol.">
        <title>Comparative genomics reveals high biological diversity and specific adaptations in the industrially and medically important fungal genus Aspergillus.</title>
        <authorList>
            <person name="de Vries R.P."/>
            <person name="Riley R."/>
            <person name="Wiebenga A."/>
            <person name="Aguilar-Osorio G."/>
            <person name="Amillis S."/>
            <person name="Uchima C.A."/>
            <person name="Anderluh G."/>
            <person name="Asadollahi M."/>
            <person name="Askin M."/>
            <person name="Barry K."/>
            <person name="Battaglia E."/>
            <person name="Bayram O."/>
            <person name="Benocci T."/>
            <person name="Braus-Stromeyer S.A."/>
            <person name="Caldana C."/>
            <person name="Canovas D."/>
            <person name="Cerqueira G.C."/>
            <person name="Chen F."/>
            <person name="Chen W."/>
            <person name="Choi C."/>
            <person name="Clum A."/>
            <person name="Dos Santos R.A."/>
            <person name="Damasio A.R."/>
            <person name="Diallinas G."/>
            <person name="Emri T."/>
            <person name="Fekete E."/>
            <person name="Flipphi M."/>
            <person name="Freyberg S."/>
            <person name="Gallo A."/>
            <person name="Gournas C."/>
            <person name="Habgood R."/>
            <person name="Hainaut M."/>
            <person name="Harispe M.L."/>
            <person name="Henrissat B."/>
            <person name="Hilden K.S."/>
            <person name="Hope R."/>
            <person name="Hossain A."/>
            <person name="Karabika E."/>
            <person name="Karaffa L."/>
            <person name="Karanyi Z."/>
            <person name="Krasevec N."/>
            <person name="Kuo A."/>
            <person name="Kusch H."/>
            <person name="LaButti K."/>
            <person name="Lagendijk E.L."/>
            <person name="Lapidus A."/>
            <person name="Levasseur A."/>
            <person name="Lindquist E."/>
            <person name="Lipzen A."/>
            <person name="Logrieco A.F."/>
            <person name="MacCabe A."/>
            <person name="Maekelae M.R."/>
            <person name="Malavazi I."/>
            <person name="Melin P."/>
            <person name="Meyer V."/>
            <person name="Mielnichuk N."/>
            <person name="Miskei M."/>
            <person name="Molnar A.P."/>
            <person name="Mule G."/>
            <person name="Ngan C.Y."/>
            <person name="Orejas M."/>
            <person name="Orosz E."/>
            <person name="Ouedraogo J.P."/>
            <person name="Overkamp K.M."/>
            <person name="Park H.-S."/>
            <person name="Perrone G."/>
            <person name="Piumi F."/>
            <person name="Punt P.J."/>
            <person name="Ram A.F."/>
            <person name="Ramon A."/>
            <person name="Rauscher S."/>
            <person name="Record E."/>
            <person name="Riano-Pachon D.M."/>
            <person name="Robert V."/>
            <person name="Roehrig J."/>
            <person name="Ruller R."/>
            <person name="Salamov A."/>
            <person name="Salih N.S."/>
            <person name="Samson R.A."/>
            <person name="Sandor E."/>
            <person name="Sanguinetti M."/>
            <person name="Schuetze T."/>
            <person name="Sepcic K."/>
            <person name="Shelest E."/>
            <person name="Sherlock G."/>
            <person name="Sophianopoulou V."/>
            <person name="Squina F.M."/>
            <person name="Sun H."/>
            <person name="Susca A."/>
            <person name="Todd R.B."/>
            <person name="Tsang A."/>
            <person name="Unkles S.E."/>
            <person name="van de Wiele N."/>
            <person name="van Rossen-Uffink D."/>
            <person name="Oliveira J.V."/>
            <person name="Vesth T.C."/>
            <person name="Visser J."/>
            <person name="Yu J.-H."/>
            <person name="Zhou M."/>
            <person name="Andersen M.R."/>
            <person name="Archer D.B."/>
            <person name="Baker S.E."/>
            <person name="Benoit I."/>
            <person name="Brakhage A.A."/>
            <person name="Braus G.H."/>
            <person name="Fischer R."/>
            <person name="Frisvad J.C."/>
            <person name="Goldman G.H."/>
            <person name="Houbraken J."/>
            <person name="Oakley B."/>
            <person name="Pocsi I."/>
            <person name="Scazzocchio C."/>
            <person name="Seiboth B."/>
            <person name="vanKuyk P.A."/>
            <person name="Wortman J."/>
            <person name="Dyer P.S."/>
            <person name="Grigoriev I.V."/>
        </authorList>
    </citation>
    <scope>NUCLEOTIDE SEQUENCE [LARGE SCALE GENOMIC DNA]</scope>
    <source>
        <strain evidence="5">CBS 106.47</strain>
    </source>
</reference>
<dbReference type="GO" id="GO:0005634">
    <property type="term" value="C:nucleus"/>
    <property type="evidence" value="ECO:0007669"/>
    <property type="project" value="UniProtKB-SubCell"/>
</dbReference>
<comment type="subcellular location">
    <subcellularLocation>
        <location evidence="1">Nucleus</location>
    </subcellularLocation>
</comment>
<dbReference type="Proteomes" id="UP000184063">
    <property type="component" value="Unassembled WGS sequence"/>
</dbReference>
<evidence type="ECO:0000256" key="3">
    <source>
        <dbReference type="SAM" id="MobiDB-lite"/>
    </source>
</evidence>
<dbReference type="PANTHER" id="PTHR37534">
    <property type="entry name" value="TRANSCRIPTIONAL ACTIVATOR PROTEIN UGA3"/>
    <property type="match status" value="1"/>
</dbReference>
<evidence type="ECO:0000313" key="5">
    <source>
        <dbReference type="Proteomes" id="UP000184063"/>
    </source>
</evidence>
<dbReference type="InterPro" id="IPR021858">
    <property type="entry name" value="Fun_TF"/>
</dbReference>
<keyword evidence="2" id="KW-0539">Nucleus</keyword>
<dbReference type="GO" id="GO:0045944">
    <property type="term" value="P:positive regulation of transcription by RNA polymerase II"/>
    <property type="evidence" value="ECO:0007669"/>
    <property type="project" value="TreeGrafter"/>
</dbReference>
<organism evidence="4 5">
    <name type="scientific">Aspergillus luchuensis (strain CBS 106.47)</name>
    <dbReference type="NCBI Taxonomy" id="1137211"/>
    <lineage>
        <taxon>Eukaryota</taxon>
        <taxon>Fungi</taxon>
        <taxon>Dikarya</taxon>
        <taxon>Ascomycota</taxon>
        <taxon>Pezizomycotina</taxon>
        <taxon>Eurotiomycetes</taxon>
        <taxon>Eurotiomycetidae</taxon>
        <taxon>Eurotiales</taxon>
        <taxon>Aspergillaceae</taxon>
        <taxon>Aspergillus</taxon>
        <taxon>Aspergillus subgen. Circumdati</taxon>
    </lineage>
</organism>
<dbReference type="GO" id="GO:0003700">
    <property type="term" value="F:DNA-binding transcription factor activity"/>
    <property type="evidence" value="ECO:0007669"/>
    <property type="project" value="TreeGrafter"/>
</dbReference>
<dbReference type="EMBL" id="KV878237">
    <property type="protein sequence ID" value="OJZ91148.1"/>
    <property type="molecule type" value="Genomic_DNA"/>
</dbReference>
<dbReference type="AlphaFoldDB" id="A0A1M3TWB7"/>
<dbReference type="Pfam" id="PF11951">
    <property type="entry name" value="Fungal_trans_2"/>
    <property type="match status" value="1"/>
</dbReference>
<dbReference type="OrthoDB" id="4525710at2759"/>
<protein>
    <recommendedName>
        <fullName evidence="6">Transcription factor domain-containing protein</fullName>
    </recommendedName>
</protein>
<feature type="compositionally biased region" description="Low complexity" evidence="3">
    <location>
        <begin position="853"/>
        <end position="869"/>
    </location>
</feature>
<dbReference type="GO" id="GO:0000976">
    <property type="term" value="F:transcription cis-regulatory region binding"/>
    <property type="evidence" value="ECO:0007669"/>
    <property type="project" value="TreeGrafter"/>
</dbReference>